<dbReference type="InterPro" id="IPR001387">
    <property type="entry name" value="Cro/C1-type_HTH"/>
</dbReference>
<dbReference type="Gene3D" id="1.10.260.40">
    <property type="entry name" value="lambda repressor-like DNA-binding domains"/>
    <property type="match status" value="1"/>
</dbReference>
<evidence type="ECO:0000313" key="2">
    <source>
        <dbReference type="EMBL" id="CED71384.1"/>
    </source>
</evidence>
<dbReference type="HOGENOM" id="CLU_066192_13_1_6"/>
<evidence type="ECO:0000259" key="1">
    <source>
        <dbReference type="PROSITE" id="PS50943"/>
    </source>
</evidence>
<dbReference type="STRING" id="80852.AWOD_I_1304"/>
<dbReference type="PROSITE" id="PS50943">
    <property type="entry name" value="HTH_CROC1"/>
    <property type="match status" value="1"/>
</dbReference>
<evidence type="ECO:0000313" key="3">
    <source>
        <dbReference type="Proteomes" id="UP000032427"/>
    </source>
</evidence>
<dbReference type="AlphaFoldDB" id="A0A090KIL9"/>
<keyword evidence="3" id="KW-1185">Reference proteome</keyword>
<dbReference type="GO" id="GO:0003677">
    <property type="term" value="F:DNA binding"/>
    <property type="evidence" value="ECO:0007669"/>
    <property type="project" value="InterPro"/>
</dbReference>
<dbReference type="Proteomes" id="UP000032427">
    <property type="component" value="Chromosome 1"/>
</dbReference>
<organism evidence="2 3">
    <name type="scientific">Aliivibrio wodanis</name>
    <dbReference type="NCBI Taxonomy" id="80852"/>
    <lineage>
        <taxon>Bacteria</taxon>
        <taxon>Pseudomonadati</taxon>
        <taxon>Pseudomonadota</taxon>
        <taxon>Gammaproteobacteria</taxon>
        <taxon>Vibrionales</taxon>
        <taxon>Vibrionaceae</taxon>
        <taxon>Aliivibrio</taxon>
    </lineage>
</organism>
<proteinExistence type="predicted"/>
<dbReference type="EMBL" id="LN554846">
    <property type="protein sequence ID" value="CED71384.1"/>
    <property type="molecule type" value="Genomic_DNA"/>
</dbReference>
<dbReference type="PATRIC" id="fig|80852.17.peg.1340"/>
<dbReference type="InterPro" id="IPR010982">
    <property type="entry name" value="Lambda_DNA-bd_dom_sf"/>
</dbReference>
<dbReference type="SUPFAM" id="SSF47413">
    <property type="entry name" value="lambda repressor-like DNA-binding domains"/>
    <property type="match status" value="1"/>
</dbReference>
<reference evidence="3" key="1">
    <citation type="submission" date="2014-09" db="EMBL/GenBank/DDBJ databases">
        <authorList>
            <person name="Hjerde E."/>
        </authorList>
    </citation>
    <scope>NUCLEOTIDE SEQUENCE [LARGE SCALE GENOMIC DNA]</scope>
    <source>
        <strain evidence="3">06/09/139</strain>
    </source>
</reference>
<dbReference type="KEGG" id="awd:AWOD_I_1304"/>
<dbReference type="CDD" id="cd00093">
    <property type="entry name" value="HTH_XRE"/>
    <property type="match status" value="1"/>
</dbReference>
<protein>
    <submittedName>
        <fullName evidence="2">HTH-type transcriptional regulatory protein</fullName>
    </submittedName>
</protein>
<dbReference type="SMART" id="SM00530">
    <property type="entry name" value="HTH_XRE"/>
    <property type="match status" value="1"/>
</dbReference>
<name>A0A090KIL9_9GAMM</name>
<gene>
    <name evidence="2" type="ORF">AWOD_I_1304</name>
</gene>
<sequence length="100" mass="10955">MARTLQEIMANEKPEVVAQAQELATEMLLNIHLAELRERAALTQNELALAMGVKQPTISGMEKVGQDIKLSSLKKYIEATGGKLRLDVEMSDGSHFGFAV</sequence>
<accession>A0A090KIL9</accession>
<dbReference type="Pfam" id="PF01381">
    <property type="entry name" value="HTH_3"/>
    <property type="match status" value="1"/>
</dbReference>
<dbReference type="OrthoDB" id="129597at2"/>
<feature type="domain" description="HTH cro/C1-type" evidence="1">
    <location>
        <begin position="33"/>
        <end position="88"/>
    </location>
</feature>